<dbReference type="InterPro" id="IPR016776">
    <property type="entry name" value="ApeP-like_dehydratase"/>
</dbReference>
<dbReference type="Pfam" id="PF22817">
    <property type="entry name" value="ApeP-like"/>
    <property type="match status" value="1"/>
</dbReference>
<gene>
    <name evidence="1" type="ordered locus">Desal_0533</name>
</gene>
<dbReference type="InterPro" id="IPR029069">
    <property type="entry name" value="HotDog_dom_sf"/>
</dbReference>
<name>C6BXP2_MARSD</name>
<evidence type="ECO:0000313" key="2">
    <source>
        <dbReference type="Proteomes" id="UP000002601"/>
    </source>
</evidence>
<dbReference type="RefSeq" id="WP_015850419.1">
    <property type="nucleotide sequence ID" value="NC_012881.1"/>
</dbReference>
<dbReference type="EMBL" id="CP001649">
    <property type="protein sequence ID" value="ACS78600.1"/>
    <property type="molecule type" value="Genomic_DNA"/>
</dbReference>
<dbReference type="Proteomes" id="UP000002601">
    <property type="component" value="Chromosome"/>
</dbReference>
<dbReference type="AlphaFoldDB" id="C6BXP2"/>
<keyword evidence="2" id="KW-1185">Reference proteome</keyword>
<evidence type="ECO:0000313" key="1">
    <source>
        <dbReference type="EMBL" id="ACS78600.1"/>
    </source>
</evidence>
<dbReference type="SUPFAM" id="SSF54637">
    <property type="entry name" value="Thioesterase/thiol ester dehydrase-isomerase"/>
    <property type="match status" value="1"/>
</dbReference>
<reference evidence="1 2" key="1">
    <citation type="submission" date="2009-06" db="EMBL/GenBank/DDBJ databases">
        <title>Complete sequence of Desulfovibrio salexigens DSM 2638.</title>
        <authorList>
            <consortium name="US DOE Joint Genome Institute"/>
            <person name="Lucas S."/>
            <person name="Copeland A."/>
            <person name="Lapidus A."/>
            <person name="Glavina del Rio T."/>
            <person name="Tice H."/>
            <person name="Bruce D."/>
            <person name="Goodwin L."/>
            <person name="Pitluck S."/>
            <person name="Munk A.C."/>
            <person name="Brettin T."/>
            <person name="Detter J.C."/>
            <person name="Han C."/>
            <person name="Tapia R."/>
            <person name="Larimer F."/>
            <person name="Land M."/>
            <person name="Hauser L."/>
            <person name="Kyrpides N."/>
            <person name="Anderson I."/>
            <person name="Wall J.D."/>
            <person name="Arkin A.P."/>
            <person name="Dehal P."/>
            <person name="Chivian D."/>
            <person name="Giles B."/>
            <person name="Hazen T.C."/>
        </authorList>
    </citation>
    <scope>NUCLEOTIDE SEQUENCE [LARGE SCALE GENOMIC DNA]</scope>
    <source>
        <strain evidence="2">ATCC 14822 / DSM 2638 / NCIMB 8403 / VKM B-1763</strain>
    </source>
</reference>
<dbReference type="STRING" id="526222.Desal_0533"/>
<organism evidence="1 2">
    <name type="scientific">Maridesulfovibrio salexigens (strain ATCC 14822 / DSM 2638 / NCIMB 8403 / VKM B-1763)</name>
    <name type="common">Desulfovibrio salexigens</name>
    <dbReference type="NCBI Taxonomy" id="526222"/>
    <lineage>
        <taxon>Bacteria</taxon>
        <taxon>Pseudomonadati</taxon>
        <taxon>Thermodesulfobacteriota</taxon>
        <taxon>Desulfovibrionia</taxon>
        <taxon>Desulfovibrionales</taxon>
        <taxon>Desulfovibrionaceae</taxon>
        <taxon>Maridesulfovibrio</taxon>
    </lineage>
</organism>
<proteinExistence type="predicted"/>
<dbReference type="Gene3D" id="3.10.129.10">
    <property type="entry name" value="Hotdog Thioesterase"/>
    <property type="match status" value="1"/>
</dbReference>
<dbReference type="OrthoDB" id="5402427at2"/>
<sequence>MNLPMQAEKLLPHRGQMLLLDSVLTVEEGAGTALADLSTKSIAKGKEGNVLAPFYIELVAQTYAAVCGYRLKSLGQPVPEGYLVGVQKFQIHPQKAEKFTSNELLISVQTVGDFDGFAVVEGTISCEGRTLAEGKIKLFVPQDESIAELFTQAKTGESASSWQL</sequence>
<accession>C6BXP2</accession>
<protein>
    <submittedName>
        <fullName evidence="1">3-hydroxylacyl-(Acyl carrier protein) dehydratase</fullName>
    </submittedName>
</protein>
<dbReference type="KEGG" id="dsa:Desal_0533"/>
<dbReference type="HOGENOM" id="CLU_116661_1_0_7"/>
<dbReference type="eggNOG" id="COG4706">
    <property type="taxonomic scope" value="Bacteria"/>
</dbReference>